<protein>
    <submittedName>
        <fullName evidence="1">Uncharacterized protein</fullName>
    </submittedName>
</protein>
<accession>A0A8H4MVD4</accession>
<reference evidence="1" key="1">
    <citation type="submission" date="2021-08" db="EMBL/GenBank/DDBJ databases">
        <title>Global Aspergillus fumigatus from environmental and clinical sources.</title>
        <authorList>
            <person name="Barber A."/>
            <person name="Sae-Ong T."/>
        </authorList>
    </citation>
    <scope>NUCLEOTIDE SEQUENCE</scope>
    <source>
        <strain evidence="1">NRZ-2016-071</strain>
    </source>
</reference>
<comment type="caution">
    <text evidence="1">The sequence shown here is derived from an EMBL/GenBank/DDBJ whole genome shotgun (WGS) entry which is preliminary data.</text>
</comment>
<sequence length="134" mass="13790">MRLSTLLLPLLPLALANPNPNPVAAPDPQSTGGGLLSELPTILNGVKELLSEDTLNDLQTIVKGGAVLLGGDNPANIAKLLSNDNVNKLQDVIDNAHSLLTPNFVNETSTLIGDATPLVSAVEKLLGGLLASLT</sequence>
<dbReference type="Proteomes" id="UP000813423">
    <property type="component" value="Unassembled WGS sequence"/>
</dbReference>
<dbReference type="AlphaFoldDB" id="A0A8H4MVD4"/>
<gene>
    <name evidence="1" type="ORF">KXV57_002391</name>
</gene>
<evidence type="ECO:0000313" key="1">
    <source>
        <dbReference type="EMBL" id="KAH1908898.1"/>
    </source>
</evidence>
<dbReference type="OMA" id="TPTFANE"/>
<name>A0A8H4MVD4_ASPFM</name>
<organism evidence="1 2">
    <name type="scientific">Aspergillus fumigatus</name>
    <name type="common">Neosartorya fumigata</name>
    <dbReference type="NCBI Taxonomy" id="746128"/>
    <lineage>
        <taxon>Eukaryota</taxon>
        <taxon>Fungi</taxon>
        <taxon>Dikarya</taxon>
        <taxon>Ascomycota</taxon>
        <taxon>Pezizomycotina</taxon>
        <taxon>Eurotiomycetes</taxon>
        <taxon>Eurotiomycetidae</taxon>
        <taxon>Eurotiales</taxon>
        <taxon>Aspergillaceae</taxon>
        <taxon>Aspergillus</taxon>
        <taxon>Aspergillus subgen. Fumigati</taxon>
    </lineage>
</organism>
<proteinExistence type="predicted"/>
<dbReference type="EMBL" id="JAIBSC010000016">
    <property type="protein sequence ID" value="KAH1908898.1"/>
    <property type="molecule type" value="Genomic_DNA"/>
</dbReference>
<evidence type="ECO:0000313" key="2">
    <source>
        <dbReference type="Proteomes" id="UP000813423"/>
    </source>
</evidence>